<dbReference type="EMBL" id="BOON01000040">
    <property type="protein sequence ID" value="GII24666.1"/>
    <property type="molecule type" value="Genomic_DNA"/>
</dbReference>
<comment type="caution">
    <text evidence="2">The sequence shown here is derived from an EMBL/GenBank/DDBJ whole genome shotgun (WGS) entry which is preliminary data.</text>
</comment>
<keyword evidence="3" id="KW-1185">Reference proteome</keyword>
<accession>A0A8J3X293</accession>
<organism evidence="2 3">
    <name type="scientific">Planosporangium mesophilum</name>
    <dbReference type="NCBI Taxonomy" id="689768"/>
    <lineage>
        <taxon>Bacteria</taxon>
        <taxon>Bacillati</taxon>
        <taxon>Actinomycetota</taxon>
        <taxon>Actinomycetes</taxon>
        <taxon>Micromonosporales</taxon>
        <taxon>Micromonosporaceae</taxon>
        <taxon>Planosporangium</taxon>
    </lineage>
</organism>
<feature type="region of interest" description="Disordered" evidence="1">
    <location>
        <begin position="1"/>
        <end position="21"/>
    </location>
</feature>
<dbReference type="RefSeq" id="WP_168114332.1">
    <property type="nucleotide sequence ID" value="NZ_BOON01000040.1"/>
</dbReference>
<protein>
    <submittedName>
        <fullName evidence="2">Uncharacterized protein</fullName>
    </submittedName>
</protein>
<evidence type="ECO:0000313" key="2">
    <source>
        <dbReference type="EMBL" id="GII24666.1"/>
    </source>
</evidence>
<gene>
    <name evidence="2" type="ORF">Pme01_42630</name>
</gene>
<evidence type="ECO:0000256" key="1">
    <source>
        <dbReference type="SAM" id="MobiDB-lite"/>
    </source>
</evidence>
<sequence length="94" mass="10506">MNAPQALPYDPDNPPMNPPDGCENRLMWQLARRLFGDHRPGLDGYCLACRPYQFYPCVGRQLADIGLAAAYHQPDGAPWRVPRAGTRDPGRSRA</sequence>
<reference evidence="2" key="1">
    <citation type="submission" date="2021-01" db="EMBL/GenBank/DDBJ databases">
        <title>Whole genome shotgun sequence of Planosporangium mesophilum NBRC 109066.</title>
        <authorList>
            <person name="Komaki H."/>
            <person name="Tamura T."/>
        </authorList>
    </citation>
    <scope>NUCLEOTIDE SEQUENCE</scope>
    <source>
        <strain evidence="2">NBRC 109066</strain>
    </source>
</reference>
<name>A0A8J3X293_9ACTN</name>
<proteinExistence type="predicted"/>
<dbReference type="AlphaFoldDB" id="A0A8J3X293"/>
<evidence type="ECO:0000313" key="3">
    <source>
        <dbReference type="Proteomes" id="UP000599074"/>
    </source>
</evidence>
<dbReference type="Proteomes" id="UP000599074">
    <property type="component" value="Unassembled WGS sequence"/>
</dbReference>